<evidence type="ECO:0000256" key="2">
    <source>
        <dbReference type="ARBA" id="ARBA00023002"/>
    </source>
</evidence>
<dbReference type="PANTHER" id="PTHR47706:SF1">
    <property type="entry name" value="CIPA-LIKE, PUTATIVE (AFU_ORTHOLOGUE AFUA_1G12460)-RELATED"/>
    <property type="match status" value="1"/>
</dbReference>
<dbReference type="RefSeq" id="XP_016229747.1">
    <property type="nucleotide sequence ID" value="XM_016366098.1"/>
</dbReference>
<dbReference type="EMBL" id="KN847520">
    <property type="protein sequence ID" value="KIV98173.1"/>
    <property type="molecule type" value="Genomic_DNA"/>
</dbReference>
<dbReference type="GeneID" id="27319698"/>
<gene>
    <name evidence="4" type="ORF">PV10_01853</name>
</gene>
<keyword evidence="2" id="KW-0560">Oxidoreductase</keyword>
<dbReference type="InterPro" id="IPR045312">
    <property type="entry name" value="PCBER-like"/>
</dbReference>
<feature type="domain" description="NmrA-like" evidence="3">
    <location>
        <begin position="5"/>
        <end position="239"/>
    </location>
</feature>
<evidence type="ECO:0000259" key="3">
    <source>
        <dbReference type="Pfam" id="PF05368"/>
    </source>
</evidence>
<name>A0A0D2AGW2_EXOME</name>
<dbReference type="InterPro" id="IPR051609">
    <property type="entry name" value="NmrA/Isoflavone_reductase-like"/>
</dbReference>
<dbReference type="InterPro" id="IPR036291">
    <property type="entry name" value="NAD(P)-bd_dom_sf"/>
</dbReference>
<dbReference type="Gene3D" id="3.40.50.720">
    <property type="entry name" value="NAD(P)-binding Rossmann-like Domain"/>
    <property type="match status" value="1"/>
</dbReference>
<reference evidence="4 5" key="1">
    <citation type="submission" date="2015-01" db="EMBL/GenBank/DDBJ databases">
        <title>The Genome Sequence of Exophiala mesophila CBS40295.</title>
        <authorList>
            <consortium name="The Broad Institute Genomics Platform"/>
            <person name="Cuomo C."/>
            <person name="de Hoog S."/>
            <person name="Gorbushina A."/>
            <person name="Stielow B."/>
            <person name="Teixiera M."/>
            <person name="Abouelleil A."/>
            <person name="Chapman S.B."/>
            <person name="Priest M."/>
            <person name="Young S.K."/>
            <person name="Wortman J."/>
            <person name="Nusbaum C."/>
            <person name="Birren B."/>
        </authorList>
    </citation>
    <scope>NUCLEOTIDE SEQUENCE [LARGE SCALE GENOMIC DNA]</scope>
    <source>
        <strain evidence="4 5">CBS 40295</strain>
    </source>
</reference>
<dbReference type="Proteomes" id="UP000054302">
    <property type="component" value="Unassembled WGS sequence"/>
</dbReference>
<keyword evidence="5" id="KW-1185">Reference proteome</keyword>
<dbReference type="AlphaFoldDB" id="A0A0D2AGW2"/>
<dbReference type="Gene3D" id="3.90.25.10">
    <property type="entry name" value="UDP-galactose 4-epimerase, domain 1"/>
    <property type="match status" value="1"/>
</dbReference>
<organism evidence="4 5">
    <name type="scientific">Exophiala mesophila</name>
    <name type="common">Black yeast-like fungus</name>
    <dbReference type="NCBI Taxonomy" id="212818"/>
    <lineage>
        <taxon>Eukaryota</taxon>
        <taxon>Fungi</taxon>
        <taxon>Dikarya</taxon>
        <taxon>Ascomycota</taxon>
        <taxon>Pezizomycotina</taxon>
        <taxon>Eurotiomycetes</taxon>
        <taxon>Chaetothyriomycetidae</taxon>
        <taxon>Chaetothyriales</taxon>
        <taxon>Herpotrichiellaceae</taxon>
        <taxon>Exophiala</taxon>
    </lineage>
</organism>
<evidence type="ECO:0000313" key="5">
    <source>
        <dbReference type="Proteomes" id="UP000054302"/>
    </source>
</evidence>
<proteinExistence type="predicted"/>
<evidence type="ECO:0000313" key="4">
    <source>
        <dbReference type="EMBL" id="KIV98173.1"/>
    </source>
</evidence>
<dbReference type="OMA" id="RPVYIQD"/>
<dbReference type="HOGENOM" id="CLU_044876_3_3_1"/>
<dbReference type="SUPFAM" id="SSF51735">
    <property type="entry name" value="NAD(P)-binding Rossmann-fold domains"/>
    <property type="match status" value="1"/>
</dbReference>
<dbReference type="VEuPathDB" id="FungiDB:PV10_01853"/>
<dbReference type="OrthoDB" id="9974981at2759"/>
<keyword evidence="1" id="KW-0521">NADP</keyword>
<evidence type="ECO:0000256" key="1">
    <source>
        <dbReference type="ARBA" id="ARBA00022857"/>
    </source>
</evidence>
<accession>A0A0D2AGW2</accession>
<dbReference type="Pfam" id="PF05368">
    <property type="entry name" value="NmrA"/>
    <property type="match status" value="1"/>
</dbReference>
<protein>
    <recommendedName>
        <fullName evidence="3">NmrA-like domain-containing protein</fullName>
    </recommendedName>
</protein>
<dbReference type="CDD" id="cd05259">
    <property type="entry name" value="PCBER_SDR_a"/>
    <property type="match status" value="1"/>
</dbReference>
<sequence length="302" mass="31905">MSGPKVALAGATGNIGAPILKGLLAANLPVLVLTRKGSKSSSKLPKADNLNVAEVDYSSVSDLTAALKGVEVVVSAFASEALGEQNPLIDASVAAGVKRYIPSEYGSNTVNPKVVQLPVSGYKVATQKYLEQAAAKNPSFTYSILLTGPFLDWGLAVGFLLSPAKHSATIYNGGDVPFSASLLDDIAKGVVGIIHHQAETANRPVFIHSAIITQNQVVAYAKEYDGKDWQLTQASTEQIRLDGLKKLQDGNVDDIGSVMLGFLSSAIWGEGYGQAFTSLDNDLFGIKTLSEEQVRKLVQSLL</sequence>
<dbReference type="PANTHER" id="PTHR47706">
    <property type="entry name" value="NMRA-LIKE FAMILY PROTEIN"/>
    <property type="match status" value="1"/>
</dbReference>
<dbReference type="STRING" id="212818.A0A0D2AGW2"/>
<dbReference type="GO" id="GO:0016491">
    <property type="term" value="F:oxidoreductase activity"/>
    <property type="evidence" value="ECO:0007669"/>
    <property type="project" value="UniProtKB-KW"/>
</dbReference>
<dbReference type="InterPro" id="IPR008030">
    <property type="entry name" value="NmrA-like"/>
</dbReference>